<comment type="function">
    <text evidence="4">Functions as a PqqA binding protein and presents PqqA to PqqE, in the pyrroloquinoline quinone (PQQ) biosynthetic pathway.</text>
</comment>
<evidence type="ECO:0000256" key="3">
    <source>
        <dbReference type="ARBA" id="ARBA00022905"/>
    </source>
</evidence>
<dbReference type="UniPathway" id="UPA00539"/>
<evidence type="ECO:0000256" key="1">
    <source>
        <dbReference type="ARBA" id="ARBA00004886"/>
    </source>
</evidence>
<evidence type="ECO:0000313" key="6">
    <source>
        <dbReference type="Proteomes" id="UP000030351"/>
    </source>
</evidence>
<proteinExistence type="inferred from homology"/>
<dbReference type="NCBIfam" id="NF002535">
    <property type="entry name" value="PRK02079.1"/>
    <property type="match status" value="1"/>
</dbReference>
<dbReference type="Proteomes" id="UP000030351">
    <property type="component" value="Unassembled WGS sequence"/>
</dbReference>
<keyword evidence="6" id="KW-1185">Reference proteome</keyword>
<dbReference type="EMBL" id="JRUQ01000027">
    <property type="protein sequence ID" value="KGT94712.1"/>
    <property type="molecule type" value="Genomic_DNA"/>
</dbReference>
<evidence type="ECO:0000256" key="2">
    <source>
        <dbReference type="ARBA" id="ARBA00011741"/>
    </source>
</evidence>
<evidence type="ECO:0000256" key="4">
    <source>
        <dbReference type="HAMAP-Rule" id="MF_00655"/>
    </source>
</evidence>
<protein>
    <recommendedName>
        <fullName evidence="4">PqqA binding protein</fullName>
    </recommendedName>
    <alternativeName>
        <fullName evidence="4">Coenzyme PQQ synthesis protein D</fullName>
    </alternativeName>
    <alternativeName>
        <fullName evidence="4">Pyrroloquinoline quinone biosynthesis protein D</fullName>
    </alternativeName>
</protein>
<dbReference type="GO" id="GO:0018189">
    <property type="term" value="P:pyrroloquinoline quinone biosynthetic process"/>
    <property type="evidence" value="ECO:0007669"/>
    <property type="project" value="UniProtKB-UniRule"/>
</dbReference>
<dbReference type="InterPro" id="IPR041881">
    <property type="entry name" value="PqqD_sf"/>
</dbReference>
<dbReference type="GO" id="GO:0048038">
    <property type="term" value="F:quinone binding"/>
    <property type="evidence" value="ECO:0007669"/>
    <property type="project" value="InterPro"/>
</dbReference>
<reference evidence="5 6" key="1">
    <citation type="submission" date="2014-10" db="EMBL/GenBank/DDBJ databases">
        <title>Genome sequence of Erwinia typographi M043b.</title>
        <authorList>
            <person name="Chan K.-G."/>
            <person name="Tan W.-S."/>
        </authorList>
    </citation>
    <scope>NUCLEOTIDE SEQUENCE [LARGE SCALE GENOMIC DNA]</scope>
    <source>
        <strain evidence="5 6">M043b</strain>
    </source>
</reference>
<comment type="subunit">
    <text evidence="2 4">Monomer. Interacts with PqqE.</text>
</comment>
<organism evidence="5 6">
    <name type="scientific">Erwinia typographi</name>
    <dbReference type="NCBI Taxonomy" id="371042"/>
    <lineage>
        <taxon>Bacteria</taxon>
        <taxon>Pseudomonadati</taxon>
        <taxon>Pseudomonadota</taxon>
        <taxon>Gammaproteobacteria</taxon>
        <taxon>Enterobacterales</taxon>
        <taxon>Erwiniaceae</taxon>
        <taxon>Erwinia</taxon>
    </lineage>
</organism>
<dbReference type="InterPro" id="IPR008792">
    <property type="entry name" value="PQQD"/>
</dbReference>
<evidence type="ECO:0000313" key="5">
    <source>
        <dbReference type="EMBL" id="KGT94712.1"/>
    </source>
</evidence>
<sequence>MEIHDQQIPAFRRGYRLQWEQAQDCHVILYPEGMAKLNESATAILQLVDGVRPVAALIAELDARFPDAGGVGDDVKEFFGQAFEQKWIVFREPA</sequence>
<dbReference type="AlphaFoldDB" id="A0A0A3Z6K2"/>
<name>A0A0A3Z6K2_9GAMM</name>
<keyword evidence="3 4" id="KW-0884">PQQ biosynthesis</keyword>
<dbReference type="Pfam" id="PF05402">
    <property type="entry name" value="PqqD"/>
    <property type="match status" value="1"/>
</dbReference>
<dbReference type="HAMAP" id="MF_00655">
    <property type="entry name" value="PQQ_syn_PqqD"/>
    <property type="match status" value="1"/>
</dbReference>
<dbReference type="Gene3D" id="1.10.10.1150">
    <property type="entry name" value="Coenzyme PQQ synthesis protein D (PqqD)"/>
    <property type="match status" value="1"/>
</dbReference>
<dbReference type="InterPro" id="IPR022479">
    <property type="entry name" value="PqqD_bac"/>
</dbReference>
<dbReference type="eggNOG" id="ENOG5032Z81">
    <property type="taxonomic scope" value="Bacteria"/>
</dbReference>
<accession>A0A0A3Z6K2</accession>
<comment type="similarity">
    <text evidence="4">Belongs to the PqqD family.</text>
</comment>
<gene>
    <name evidence="4" type="primary">pqqD</name>
    <name evidence="5" type="ORF">NG99_08890</name>
</gene>
<comment type="pathway">
    <text evidence="1 4">Cofactor biosynthesis; pyrroloquinoline quinone biosynthesis.</text>
</comment>
<comment type="caution">
    <text evidence="5">The sequence shown here is derived from an EMBL/GenBank/DDBJ whole genome shotgun (WGS) entry which is preliminary data.</text>
</comment>
<dbReference type="STRING" id="371042.NG99_08890"/>
<dbReference type="NCBIfam" id="TIGR03859">
    <property type="entry name" value="PQQ_PqqD"/>
    <property type="match status" value="1"/>
</dbReference>